<dbReference type="PANTHER" id="PTHR10628">
    <property type="entry name" value="SIALIDASE"/>
    <property type="match status" value="1"/>
</dbReference>
<dbReference type="GO" id="GO:0004308">
    <property type="term" value="F:exo-alpha-sialidase activity"/>
    <property type="evidence" value="ECO:0007669"/>
    <property type="project" value="UniProtKB-EC"/>
</dbReference>
<comment type="similarity">
    <text evidence="2">Belongs to the glycosyl hydrolase 33 family.</text>
</comment>
<evidence type="ECO:0000256" key="1">
    <source>
        <dbReference type="ARBA" id="ARBA00000427"/>
    </source>
</evidence>
<sequence length="546" mass="60750">MRKLIFLLLFLVQITSFGSCNQGFATNDDVLSEPEITIHMKKVPVFLQKSVNEIAVVNIPKTENTQYERLTSATLRFSNDDVKNTLKKIQLLGRAANNAQESLQIGETSSIGKETTITVDLPVSDPNNSFSFSFEAQENTNIENQIQLETVILEFDHNTKQSIQLEKNTIRIGHIVRQQGQDNCDTYRIPGMVTTNKGTLIAVYDARYNNSKDLQEDIDIGMSRSTDGGQTWEPMKIIMDMGEWGGRSQRLNGIGDPCVLYDNNTNTIWVAALWISGATEKDMLWWASKPGISPEETGQFILAKSTDDGLTWSEPINITEQIKDPAWQLLLQGPGRGICTDDGTLVFPAQFKSDTGDKALDGGQFTCHSTIVYSKDQGETWEIGTGAKTNTTEAQVVELPDGSLMLNMRDDRNRKDKGDTNGRAVSVSNDWGKTWEVHPSSNHALPESNCMASIIGTEVTLNGSKKNVLFFSNPNNKNERKNMTIKASLDNGLTWPEELQVELNEQGGYGYSCLTMVDDETIGILYEGVKELYFQKIAIADILKNK</sequence>
<feature type="domain" description="Sialidase" evidence="5">
    <location>
        <begin position="198"/>
        <end position="522"/>
    </location>
</feature>
<dbReference type="EC" id="3.2.1.18" evidence="3"/>
<dbReference type="STRING" id="1544798.LH29_15550"/>
<feature type="signal peptide" evidence="4">
    <location>
        <begin position="1"/>
        <end position="21"/>
    </location>
</feature>
<dbReference type="PANTHER" id="PTHR10628:SF30">
    <property type="entry name" value="EXO-ALPHA-SIALIDASE"/>
    <property type="match status" value="1"/>
</dbReference>
<dbReference type="GO" id="GO:0006689">
    <property type="term" value="P:ganglioside catabolic process"/>
    <property type="evidence" value="ECO:0007669"/>
    <property type="project" value="TreeGrafter"/>
</dbReference>
<protein>
    <recommendedName>
        <fullName evidence="3">exo-alpha-sialidase</fullName>
        <ecNumber evidence="3">3.2.1.18</ecNumber>
    </recommendedName>
</protein>
<evidence type="ECO:0000313" key="7">
    <source>
        <dbReference type="Proteomes" id="UP000032544"/>
    </source>
</evidence>
<dbReference type="RefSeq" id="WP_045031233.1">
    <property type="nucleotide sequence ID" value="NZ_JRHC01000004.1"/>
</dbReference>
<dbReference type="PROSITE" id="PS51257">
    <property type="entry name" value="PROKAR_LIPOPROTEIN"/>
    <property type="match status" value="1"/>
</dbReference>
<dbReference type="Proteomes" id="UP000032544">
    <property type="component" value="Unassembled WGS sequence"/>
</dbReference>
<dbReference type="InterPro" id="IPR026856">
    <property type="entry name" value="Sialidase_fam"/>
</dbReference>
<keyword evidence="4" id="KW-0732">Signal</keyword>
<keyword evidence="7" id="KW-1185">Reference proteome</keyword>
<dbReference type="Gene3D" id="2.120.10.10">
    <property type="match status" value="1"/>
</dbReference>
<dbReference type="InterPro" id="IPR011040">
    <property type="entry name" value="Sialidase"/>
</dbReference>
<dbReference type="Pfam" id="PF13088">
    <property type="entry name" value="BNR_2"/>
    <property type="match status" value="1"/>
</dbReference>
<dbReference type="GO" id="GO:0016020">
    <property type="term" value="C:membrane"/>
    <property type="evidence" value="ECO:0007669"/>
    <property type="project" value="TreeGrafter"/>
</dbReference>
<evidence type="ECO:0000313" key="6">
    <source>
        <dbReference type="EMBL" id="KJF42837.1"/>
    </source>
</evidence>
<dbReference type="InterPro" id="IPR036278">
    <property type="entry name" value="Sialidase_sf"/>
</dbReference>
<dbReference type="PATRIC" id="fig|1544798.3.peg.3277"/>
<organism evidence="6 7">
    <name type="scientific">Draconibacterium sediminis</name>
    <dbReference type="NCBI Taxonomy" id="1544798"/>
    <lineage>
        <taxon>Bacteria</taxon>
        <taxon>Pseudomonadati</taxon>
        <taxon>Bacteroidota</taxon>
        <taxon>Bacteroidia</taxon>
        <taxon>Marinilabiliales</taxon>
        <taxon>Prolixibacteraceae</taxon>
        <taxon>Draconibacterium</taxon>
    </lineage>
</organism>
<dbReference type="CDD" id="cd15482">
    <property type="entry name" value="Sialidase_non-viral"/>
    <property type="match status" value="1"/>
</dbReference>
<comment type="caution">
    <text evidence="6">The sequence shown here is derived from an EMBL/GenBank/DDBJ whole genome shotgun (WGS) entry which is preliminary data.</text>
</comment>
<dbReference type="SUPFAM" id="SSF50939">
    <property type="entry name" value="Sialidases"/>
    <property type="match status" value="1"/>
</dbReference>
<name>A0A0D8J7I0_9BACT</name>
<accession>A0A0D8J7I0</accession>
<evidence type="ECO:0000256" key="3">
    <source>
        <dbReference type="ARBA" id="ARBA00012733"/>
    </source>
</evidence>
<dbReference type="FunFam" id="2.120.10.10:FF:000012">
    <property type="entry name" value="Sialidase [Precursor]"/>
    <property type="match status" value="1"/>
</dbReference>
<evidence type="ECO:0000259" key="5">
    <source>
        <dbReference type="Pfam" id="PF13088"/>
    </source>
</evidence>
<feature type="chain" id="PRO_5002330976" description="exo-alpha-sialidase" evidence="4">
    <location>
        <begin position="22"/>
        <end position="546"/>
    </location>
</feature>
<dbReference type="EMBL" id="JRHC01000004">
    <property type="protein sequence ID" value="KJF42837.1"/>
    <property type="molecule type" value="Genomic_DNA"/>
</dbReference>
<gene>
    <name evidence="6" type="ORF">LH29_15550</name>
</gene>
<dbReference type="GO" id="GO:0005737">
    <property type="term" value="C:cytoplasm"/>
    <property type="evidence" value="ECO:0007669"/>
    <property type="project" value="TreeGrafter"/>
</dbReference>
<reference evidence="6 7" key="1">
    <citation type="submission" date="2014-09" db="EMBL/GenBank/DDBJ databases">
        <title>Draft Genome Sequence of Draconibacterium sp. JN14CK-3.</title>
        <authorList>
            <person name="Dong C."/>
            <person name="Lai Q."/>
            <person name="Shao Z."/>
        </authorList>
    </citation>
    <scope>NUCLEOTIDE SEQUENCE [LARGE SCALE GENOMIC DNA]</scope>
    <source>
        <strain evidence="6 7">JN14CK-3</strain>
    </source>
</reference>
<evidence type="ECO:0000256" key="4">
    <source>
        <dbReference type="SAM" id="SignalP"/>
    </source>
</evidence>
<dbReference type="AlphaFoldDB" id="A0A0D8J7I0"/>
<comment type="catalytic activity">
    <reaction evidence="1">
        <text>Hydrolysis of alpha-(2-&gt;3)-, alpha-(2-&gt;6)-, alpha-(2-&gt;8)- glycosidic linkages of terminal sialic acid residues in oligosaccharides, glycoproteins, glycolipids, colominic acid and synthetic substrates.</text>
        <dbReference type="EC" id="3.2.1.18"/>
    </reaction>
</comment>
<dbReference type="GO" id="GO:0009313">
    <property type="term" value="P:oligosaccharide catabolic process"/>
    <property type="evidence" value="ECO:0007669"/>
    <property type="project" value="TreeGrafter"/>
</dbReference>
<evidence type="ECO:0000256" key="2">
    <source>
        <dbReference type="ARBA" id="ARBA00009348"/>
    </source>
</evidence>
<proteinExistence type="inferred from homology"/>